<dbReference type="PANTHER" id="PTHR32089:SF119">
    <property type="entry name" value="METHYL-ACCEPTING CHEMOTAXIS PROTEIN CTPL"/>
    <property type="match status" value="1"/>
</dbReference>
<reference evidence="13 14" key="1">
    <citation type="submission" date="2022-01" db="EMBL/GenBank/DDBJ databases">
        <title>Whole genome-based taxonomy of the Shewanellaceae.</title>
        <authorList>
            <person name="Martin-Rodriguez A.J."/>
        </authorList>
    </citation>
    <scope>NUCLEOTIDE SEQUENCE [LARGE SCALE GENOMIC DNA]</scope>
    <source>
        <strain evidence="13 14">DSM 21332</strain>
    </source>
</reference>
<dbReference type="InterPro" id="IPR004089">
    <property type="entry name" value="MCPsignal_dom"/>
</dbReference>
<keyword evidence="3 9" id="KW-0812">Transmembrane</keyword>
<evidence type="ECO:0000256" key="9">
    <source>
        <dbReference type="SAM" id="Phobius"/>
    </source>
</evidence>
<comment type="caution">
    <text evidence="13">The sequence shown here is derived from an EMBL/GenBank/DDBJ whole genome shotgun (WGS) entry which is preliminary data.</text>
</comment>
<evidence type="ECO:0000256" key="3">
    <source>
        <dbReference type="ARBA" id="ARBA00022692"/>
    </source>
</evidence>
<dbReference type="RefSeq" id="WP_249247593.1">
    <property type="nucleotide sequence ID" value="NZ_JAKIKT010000001.1"/>
</dbReference>
<evidence type="ECO:0000259" key="11">
    <source>
        <dbReference type="PROSITE" id="PS50192"/>
    </source>
</evidence>
<dbReference type="InterPro" id="IPR003660">
    <property type="entry name" value="HAMP_dom"/>
</dbReference>
<comment type="similarity">
    <text evidence="7">Belongs to the methyl-accepting chemotaxis (MCP) protein family.</text>
</comment>
<dbReference type="PROSITE" id="PS50885">
    <property type="entry name" value="HAMP"/>
    <property type="match status" value="1"/>
</dbReference>
<dbReference type="InterPro" id="IPR000727">
    <property type="entry name" value="T_SNARE_dom"/>
</dbReference>
<feature type="transmembrane region" description="Helical" evidence="9">
    <location>
        <begin position="12"/>
        <end position="33"/>
    </location>
</feature>
<evidence type="ECO:0000256" key="7">
    <source>
        <dbReference type="ARBA" id="ARBA00029447"/>
    </source>
</evidence>
<protein>
    <submittedName>
        <fullName evidence="13">Methyl-accepting chemotaxis protein</fullName>
    </submittedName>
</protein>
<comment type="subcellular location">
    <subcellularLocation>
        <location evidence="1">Cell inner membrane</location>
        <topology evidence="1">Multi-pass membrane protein</topology>
    </subcellularLocation>
</comment>
<evidence type="ECO:0000256" key="5">
    <source>
        <dbReference type="ARBA" id="ARBA00023136"/>
    </source>
</evidence>
<keyword evidence="4 9" id="KW-1133">Transmembrane helix</keyword>
<keyword evidence="2" id="KW-1003">Cell membrane</keyword>
<keyword evidence="5 9" id="KW-0472">Membrane</keyword>
<evidence type="ECO:0000259" key="12">
    <source>
        <dbReference type="PROSITE" id="PS50885"/>
    </source>
</evidence>
<feature type="transmembrane region" description="Helical" evidence="9">
    <location>
        <begin position="202"/>
        <end position="221"/>
    </location>
</feature>
<dbReference type="Pfam" id="PF00672">
    <property type="entry name" value="HAMP"/>
    <property type="match status" value="1"/>
</dbReference>
<evidence type="ECO:0000313" key="14">
    <source>
        <dbReference type="Proteomes" id="UP001202831"/>
    </source>
</evidence>
<evidence type="ECO:0000256" key="4">
    <source>
        <dbReference type="ARBA" id="ARBA00022989"/>
    </source>
</evidence>
<dbReference type="EMBL" id="JAKIKT010000001">
    <property type="protein sequence ID" value="MCL2912773.1"/>
    <property type="molecule type" value="Genomic_DNA"/>
</dbReference>
<evidence type="ECO:0000259" key="10">
    <source>
        <dbReference type="PROSITE" id="PS50111"/>
    </source>
</evidence>
<evidence type="ECO:0000256" key="6">
    <source>
        <dbReference type="ARBA" id="ARBA00023224"/>
    </source>
</evidence>
<feature type="domain" description="HAMP" evidence="12">
    <location>
        <begin position="222"/>
        <end position="275"/>
    </location>
</feature>
<gene>
    <name evidence="13" type="ORF">L2725_03070</name>
</gene>
<dbReference type="Gene3D" id="6.10.340.10">
    <property type="match status" value="1"/>
</dbReference>
<dbReference type="PROSITE" id="PS50192">
    <property type="entry name" value="T_SNARE"/>
    <property type="match status" value="1"/>
</dbReference>
<organism evidence="13 14">
    <name type="scientific">Shewanella corallii</name>
    <dbReference type="NCBI Taxonomy" id="560080"/>
    <lineage>
        <taxon>Bacteria</taxon>
        <taxon>Pseudomonadati</taxon>
        <taxon>Pseudomonadota</taxon>
        <taxon>Gammaproteobacteria</taxon>
        <taxon>Alteromonadales</taxon>
        <taxon>Shewanellaceae</taxon>
        <taxon>Shewanella</taxon>
    </lineage>
</organism>
<dbReference type="CDD" id="cd11386">
    <property type="entry name" value="MCP_signal"/>
    <property type="match status" value="1"/>
</dbReference>
<evidence type="ECO:0000313" key="13">
    <source>
        <dbReference type="EMBL" id="MCL2912773.1"/>
    </source>
</evidence>
<evidence type="ECO:0000256" key="1">
    <source>
        <dbReference type="ARBA" id="ARBA00004429"/>
    </source>
</evidence>
<dbReference type="Pfam" id="PF00015">
    <property type="entry name" value="MCPsignal"/>
    <property type="match status" value="1"/>
</dbReference>
<accession>A0ABT0N2W7</accession>
<sequence length="552" mass="60176">MKGLSNMSIRSRLWGVIVLVVITGVVILASLMFKLGKIEKAYQEFELGAVATQQSILSISRDMNYVSRLTRAIMLGDDYDKNFAKLESYRSAIYGHFDKLDTAISQISDVGQRDKLQQIADLAQKDTRAFVDDGYQRMLALADSPRRTFDLTRAYQEYRKGATPVANAARESFKQLVSLEQSIRADIQRHANAELDNTQYQLTVTLILMFALVCGIIFMILKSILVPVVTLQTAIEEIEQHSDLSRRIPVQGKDELAALSGSFNNMLDKFHHSITQVAAAAAQLSVSANETRSATASALEAIDNQKRELDMVATAMNEMSATVTDVARNAVAAADAATEADTSAHNGEQVVEQTVGRIKHLAGEVNQASDAVVELEQHSQQVFNILEVIQAIAEQTNLLALNAAIEAARAGEQGRGFAVVADEVRTLASRTQASTEEIRTTIDKLQQGAARSAEMMLNSRRYSDDSVATATKAGEALGSITRSVAHINDMNTQIATAAEEQSQVAEEINSNLVSVHQGMTISVTGAQQIHANTEVLAQTARELENMVGEFRV</sequence>
<dbReference type="SMART" id="SM00283">
    <property type="entry name" value="MA"/>
    <property type="match status" value="1"/>
</dbReference>
<dbReference type="SMART" id="SM00304">
    <property type="entry name" value="HAMP"/>
    <property type="match status" value="1"/>
</dbReference>
<keyword evidence="2" id="KW-0997">Cell inner membrane</keyword>
<feature type="domain" description="Methyl-accepting transducer" evidence="10">
    <location>
        <begin position="280"/>
        <end position="516"/>
    </location>
</feature>
<dbReference type="CDD" id="cd06225">
    <property type="entry name" value="HAMP"/>
    <property type="match status" value="1"/>
</dbReference>
<keyword evidence="6 8" id="KW-0807">Transducer</keyword>
<feature type="domain" description="T-SNARE coiled-coil homology" evidence="11">
    <location>
        <begin position="467"/>
        <end position="529"/>
    </location>
</feature>
<dbReference type="PANTHER" id="PTHR32089">
    <property type="entry name" value="METHYL-ACCEPTING CHEMOTAXIS PROTEIN MCPB"/>
    <property type="match status" value="1"/>
</dbReference>
<dbReference type="Proteomes" id="UP001202831">
    <property type="component" value="Unassembled WGS sequence"/>
</dbReference>
<dbReference type="Gene3D" id="1.10.287.950">
    <property type="entry name" value="Methyl-accepting chemotaxis protein"/>
    <property type="match status" value="1"/>
</dbReference>
<dbReference type="PROSITE" id="PS50111">
    <property type="entry name" value="CHEMOTAXIS_TRANSDUC_2"/>
    <property type="match status" value="1"/>
</dbReference>
<evidence type="ECO:0000256" key="8">
    <source>
        <dbReference type="PROSITE-ProRule" id="PRU00284"/>
    </source>
</evidence>
<name>A0ABT0N2W7_9GAMM</name>
<dbReference type="SUPFAM" id="SSF58104">
    <property type="entry name" value="Methyl-accepting chemotaxis protein (MCP) signaling domain"/>
    <property type="match status" value="1"/>
</dbReference>
<evidence type="ECO:0000256" key="2">
    <source>
        <dbReference type="ARBA" id="ARBA00022519"/>
    </source>
</evidence>
<keyword evidence="14" id="KW-1185">Reference proteome</keyword>
<proteinExistence type="inferred from homology"/>